<dbReference type="EMBL" id="JAROCC010000007">
    <property type="protein sequence ID" value="MDN4607943.1"/>
    <property type="molecule type" value="Genomic_DNA"/>
</dbReference>
<keyword evidence="4" id="KW-0105">Cadmium resistance</keyword>
<dbReference type="PROSITE" id="PS00846">
    <property type="entry name" value="HTH_ARSR_1"/>
    <property type="match status" value="1"/>
</dbReference>
<dbReference type="InterPro" id="IPR036390">
    <property type="entry name" value="WH_DNA-bd_sf"/>
</dbReference>
<keyword evidence="2" id="KW-0238">DNA-binding</keyword>
<evidence type="ECO:0000313" key="6">
    <source>
        <dbReference type="EMBL" id="MDN4607943.1"/>
    </source>
</evidence>
<evidence type="ECO:0000256" key="1">
    <source>
        <dbReference type="ARBA" id="ARBA00023015"/>
    </source>
</evidence>
<organism evidence="6 7">
    <name type="scientific">Sporosarcina highlanderae</name>
    <dbReference type="NCBI Taxonomy" id="3035916"/>
    <lineage>
        <taxon>Bacteria</taxon>
        <taxon>Bacillati</taxon>
        <taxon>Bacillota</taxon>
        <taxon>Bacilli</taxon>
        <taxon>Bacillales</taxon>
        <taxon>Caryophanaceae</taxon>
        <taxon>Sporosarcina</taxon>
    </lineage>
</organism>
<dbReference type="RefSeq" id="WP_301243702.1">
    <property type="nucleotide sequence ID" value="NZ_JAROCC010000007.1"/>
</dbReference>
<sequence length="129" mass="14547">MTEILKDQIDSATTDSCETYCYHETVVNRVSERIEEISGVELLFKALADANRLKVAYALTLEEEMCVCDVANVLNTSTANASHHLRYLRDMGITASKKKGKLVFYSLVDEHVHQLVNIALEHSKEGWSK</sequence>
<keyword evidence="1" id="KW-0805">Transcription regulation</keyword>
<proteinExistence type="predicted"/>
<gene>
    <name evidence="6" type="ORF">P5G49_10745</name>
</gene>
<dbReference type="PRINTS" id="PR00778">
    <property type="entry name" value="HTHARSR"/>
</dbReference>
<dbReference type="InterPro" id="IPR036388">
    <property type="entry name" value="WH-like_DNA-bd_sf"/>
</dbReference>
<evidence type="ECO:0000256" key="4">
    <source>
        <dbReference type="ARBA" id="ARBA00043263"/>
    </source>
</evidence>
<accession>A0ABT8JS15</accession>
<dbReference type="SUPFAM" id="SSF46785">
    <property type="entry name" value="Winged helix' DNA-binding domain"/>
    <property type="match status" value="1"/>
</dbReference>
<dbReference type="PANTHER" id="PTHR43132">
    <property type="entry name" value="ARSENICAL RESISTANCE OPERON REPRESSOR ARSR-RELATED"/>
    <property type="match status" value="1"/>
</dbReference>
<dbReference type="Pfam" id="PF01022">
    <property type="entry name" value="HTH_5"/>
    <property type="match status" value="1"/>
</dbReference>
<dbReference type="PANTHER" id="PTHR43132:SF6">
    <property type="entry name" value="HTH-TYPE TRANSCRIPTIONAL REPRESSOR CZRA"/>
    <property type="match status" value="1"/>
</dbReference>
<keyword evidence="3" id="KW-0804">Transcription</keyword>
<protein>
    <submittedName>
        <fullName evidence="6">Metalloregulator ArsR/SmtB family transcription factor</fullName>
    </submittedName>
</protein>
<evidence type="ECO:0000313" key="7">
    <source>
        <dbReference type="Proteomes" id="UP001175097"/>
    </source>
</evidence>
<dbReference type="NCBIfam" id="NF033788">
    <property type="entry name" value="HTH_metalloreg"/>
    <property type="match status" value="1"/>
</dbReference>
<dbReference type="SMART" id="SM00418">
    <property type="entry name" value="HTH_ARSR"/>
    <property type="match status" value="1"/>
</dbReference>
<dbReference type="InterPro" id="IPR011991">
    <property type="entry name" value="ArsR-like_HTH"/>
</dbReference>
<evidence type="ECO:0000259" key="5">
    <source>
        <dbReference type="PROSITE" id="PS50987"/>
    </source>
</evidence>
<reference evidence="6" key="1">
    <citation type="submission" date="2023-03" db="EMBL/GenBank/DDBJ databases">
        <title>MT1 and MT2 Draft Genomes of Novel Species.</title>
        <authorList>
            <person name="Venkateswaran K."/>
        </authorList>
    </citation>
    <scope>NUCLEOTIDE SEQUENCE</scope>
    <source>
        <strain evidence="6">F6_3S_P_2</strain>
    </source>
</reference>
<dbReference type="PROSITE" id="PS50987">
    <property type="entry name" value="HTH_ARSR_2"/>
    <property type="match status" value="1"/>
</dbReference>
<keyword evidence="7" id="KW-1185">Reference proteome</keyword>
<dbReference type="CDD" id="cd00090">
    <property type="entry name" value="HTH_ARSR"/>
    <property type="match status" value="1"/>
</dbReference>
<name>A0ABT8JS15_9BACL</name>
<dbReference type="Proteomes" id="UP001175097">
    <property type="component" value="Unassembled WGS sequence"/>
</dbReference>
<feature type="domain" description="HTH arsR-type" evidence="5">
    <location>
        <begin position="32"/>
        <end position="127"/>
    </location>
</feature>
<dbReference type="InterPro" id="IPR001845">
    <property type="entry name" value="HTH_ArsR_DNA-bd_dom"/>
</dbReference>
<evidence type="ECO:0000256" key="2">
    <source>
        <dbReference type="ARBA" id="ARBA00023125"/>
    </source>
</evidence>
<evidence type="ECO:0000256" key="3">
    <source>
        <dbReference type="ARBA" id="ARBA00023163"/>
    </source>
</evidence>
<dbReference type="InterPro" id="IPR018334">
    <property type="entry name" value="ArsR_HTH"/>
</dbReference>
<dbReference type="InterPro" id="IPR051011">
    <property type="entry name" value="Metal_resp_trans_reg"/>
</dbReference>
<comment type="caution">
    <text evidence="6">The sequence shown here is derived from an EMBL/GenBank/DDBJ whole genome shotgun (WGS) entry which is preliminary data.</text>
</comment>
<dbReference type="Gene3D" id="1.10.10.10">
    <property type="entry name" value="Winged helix-like DNA-binding domain superfamily/Winged helix DNA-binding domain"/>
    <property type="match status" value="1"/>
</dbReference>